<dbReference type="Proteomes" id="UP001595997">
    <property type="component" value="Unassembled WGS sequence"/>
</dbReference>
<dbReference type="PANTHER" id="PTHR43643:SF6">
    <property type="entry name" value="HISTIDINOL-PHOSPHATE AMINOTRANSFERASE"/>
    <property type="match status" value="1"/>
</dbReference>
<protein>
    <recommendedName>
        <fullName evidence="9">Aminotransferase</fullName>
        <ecNumber evidence="9">2.6.1.-</ecNumber>
    </recommendedName>
</protein>
<evidence type="ECO:0000256" key="9">
    <source>
        <dbReference type="RuleBase" id="RU000481"/>
    </source>
</evidence>
<evidence type="ECO:0000256" key="3">
    <source>
        <dbReference type="ARBA" id="ARBA00022576"/>
    </source>
</evidence>
<evidence type="ECO:0000313" key="12">
    <source>
        <dbReference type="EMBL" id="MFC4495976.1"/>
    </source>
</evidence>
<keyword evidence="13" id="KW-1185">Reference proteome</keyword>
<comment type="similarity">
    <text evidence="9">Belongs to the class-I pyridoxal-phosphate-dependent aminotransferase family.</text>
</comment>
<evidence type="ECO:0000256" key="1">
    <source>
        <dbReference type="ARBA" id="ARBA00005011"/>
    </source>
</evidence>
<dbReference type="Pfam" id="PF00155">
    <property type="entry name" value="Aminotran_1_2"/>
    <property type="match status" value="1"/>
</dbReference>
<evidence type="ECO:0000256" key="10">
    <source>
        <dbReference type="SAM" id="MobiDB-lite"/>
    </source>
</evidence>
<organism evidence="12 13">
    <name type="scientific">Streptomyces ovatisporus</name>
    <dbReference type="NCBI Taxonomy" id="1128682"/>
    <lineage>
        <taxon>Bacteria</taxon>
        <taxon>Bacillati</taxon>
        <taxon>Actinomycetota</taxon>
        <taxon>Actinomycetes</taxon>
        <taxon>Kitasatosporales</taxon>
        <taxon>Streptomycetaceae</taxon>
        <taxon>Streptomyces</taxon>
    </lineage>
</organism>
<dbReference type="PROSITE" id="PS00105">
    <property type="entry name" value="AA_TRANSFER_CLASS_1"/>
    <property type="match status" value="1"/>
</dbReference>
<evidence type="ECO:0000256" key="2">
    <source>
        <dbReference type="ARBA" id="ARBA00007970"/>
    </source>
</evidence>
<dbReference type="InterPro" id="IPR004838">
    <property type="entry name" value="NHTrfase_class1_PyrdxlP-BS"/>
</dbReference>
<dbReference type="InterPro" id="IPR016181">
    <property type="entry name" value="Acyl_CoA_acyltransferase"/>
</dbReference>
<keyword evidence="6" id="KW-0663">Pyridoxal phosphate</keyword>
<comment type="cofactor">
    <cofactor evidence="9">
        <name>pyridoxal 5'-phosphate</name>
        <dbReference type="ChEBI" id="CHEBI:597326"/>
    </cofactor>
</comment>
<evidence type="ECO:0000256" key="6">
    <source>
        <dbReference type="ARBA" id="ARBA00022898"/>
    </source>
</evidence>
<accession>A0ABV9AAL2</accession>
<reference evidence="13" key="1">
    <citation type="journal article" date="2019" name="Int. J. Syst. Evol. Microbiol.">
        <title>The Global Catalogue of Microorganisms (GCM) 10K type strain sequencing project: providing services to taxonomists for standard genome sequencing and annotation.</title>
        <authorList>
            <consortium name="The Broad Institute Genomics Platform"/>
            <consortium name="The Broad Institute Genome Sequencing Center for Infectious Disease"/>
            <person name="Wu L."/>
            <person name="Ma J."/>
        </authorList>
    </citation>
    <scope>NUCLEOTIDE SEQUENCE [LARGE SCALE GENOMIC DNA]</scope>
    <source>
        <strain evidence="13">CGMCC 4.7357</strain>
    </source>
</reference>
<dbReference type="EMBL" id="JBHSFH010000010">
    <property type="protein sequence ID" value="MFC4495976.1"/>
    <property type="molecule type" value="Genomic_DNA"/>
</dbReference>
<comment type="caution">
    <text evidence="12">The sequence shown here is derived from an EMBL/GenBank/DDBJ whole genome shotgun (WGS) entry which is preliminary data.</text>
</comment>
<comment type="similarity">
    <text evidence="2">Belongs to the class-II pyridoxal-phosphate-dependent aminotransferase family. Histidinol-phosphate aminotransferase subfamily.</text>
</comment>
<dbReference type="PANTHER" id="PTHR43643">
    <property type="entry name" value="HISTIDINOL-PHOSPHATE AMINOTRANSFERASE 2"/>
    <property type="match status" value="1"/>
</dbReference>
<dbReference type="InterPro" id="IPR050106">
    <property type="entry name" value="HistidinolP_aminotransfase"/>
</dbReference>
<comment type="catalytic activity">
    <reaction evidence="8">
        <text>L-histidinol phosphate + 2-oxoglutarate = 3-(imidazol-4-yl)-2-oxopropyl phosphate + L-glutamate</text>
        <dbReference type="Rhea" id="RHEA:23744"/>
        <dbReference type="ChEBI" id="CHEBI:16810"/>
        <dbReference type="ChEBI" id="CHEBI:29985"/>
        <dbReference type="ChEBI" id="CHEBI:57766"/>
        <dbReference type="ChEBI" id="CHEBI:57980"/>
        <dbReference type="EC" id="2.6.1.9"/>
    </reaction>
</comment>
<name>A0ABV9AAL2_9ACTN</name>
<feature type="region of interest" description="Disordered" evidence="10">
    <location>
        <begin position="577"/>
        <end position="603"/>
    </location>
</feature>
<dbReference type="InterPro" id="IPR004839">
    <property type="entry name" value="Aminotransferase_I/II_large"/>
</dbReference>
<evidence type="ECO:0000256" key="8">
    <source>
        <dbReference type="ARBA" id="ARBA00047481"/>
    </source>
</evidence>
<evidence type="ECO:0000256" key="5">
    <source>
        <dbReference type="ARBA" id="ARBA00022679"/>
    </source>
</evidence>
<evidence type="ECO:0000259" key="11">
    <source>
        <dbReference type="PROSITE" id="PS51186"/>
    </source>
</evidence>
<dbReference type="Pfam" id="PF00583">
    <property type="entry name" value="Acetyltransf_1"/>
    <property type="match status" value="1"/>
</dbReference>
<dbReference type="GO" id="GO:0008483">
    <property type="term" value="F:transaminase activity"/>
    <property type="evidence" value="ECO:0007669"/>
    <property type="project" value="UniProtKB-KW"/>
</dbReference>
<evidence type="ECO:0000313" key="13">
    <source>
        <dbReference type="Proteomes" id="UP001595997"/>
    </source>
</evidence>
<dbReference type="CDD" id="cd00609">
    <property type="entry name" value="AAT_like"/>
    <property type="match status" value="1"/>
</dbReference>
<dbReference type="RefSeq" id="WP_386449611.1">
    <property type="nucleotide sequence ID" value="NZ_JBHSFH010000010.1"/>
</dbReference>
<dbReference type="Gene3D" id="3.90.1150.10">
    <property type="entry name" value="Aspartate Aminotransferase, domain 1"/>
    <property type="match status" value="1"/>
</dbReference>
<gene>
    <name evidence="12" type="ORF">ACFPA8_17785</name>
</gene>
<dbReference type="InterPro" id="IPR015424">
    <property type="entry name" value="PyrdxlP-dep_Trfase"/>
</dbReference>
<dbReference type="SUPFAM" id="SSF53383">
    <property type="entry name" value="PLP-dependent transferases"/>
    <property type="match status" value="1"/>
</dbReference>
<feature type="domain" description="N-acetyltransferase" evidence="11">
    <location>
        <begin position="5"/>
        <end position="166"/>
    </location>
</feature>
<evidence type="ECO:0000256" key="7">
    <source>
        <dbReference type="ARBA" id="ARBA00023102"/>
    </source>
</evidence>
<keyword evidence="3 9" id="KW-0032">Aminotransferase</keyword>
<keyword evidence="5 9" id="KW-0808">Transferase</keyword>
<dbReference type="Gene3D" id="3.40.630.30">
    <property type="match status" value="1"/>
</dbReference>
<dbReference type="InterPro" id="IPR015421">
    <property type="entry name" value="PyrdxlP-dep_Trfase_major"/>
</dbReference>
<dbReference type="SUPFAM" id="SSF55729">
    <property type="entry name" value="Acyl-CoA N-acyltransferases (Nat)"/>
    <property type="match status" value="1"/>
</dbReference>
<evidence type="ECO:0000256" key="4">
    <source>
        <dbReference type="ARBA" id="ARBA00022605"/>
    </source>
</evidence>
<comment type="pathway">
    <text evidence="1">Amino-acid biosynthesis; L-histidine biosynthesis; L-histidine from 5-phospho-alpha-D-ribose 1-diphosphate: step 7/9.</text>
</comment>
<dbReference type="EC" id="2.6.1.-" evidence="9"/>
<keyword evidence="4" id="KW-0028">Amino-acid biosynthesis</keyword>
<dbReference type="CDD" id="cd04301">
    <property type="entry name" value="NAT_SF"/>
    <property type="match status" value="1"/>
</dbReference>
<sequence>MDRTLQLREATLEDRDWIHELRHRVYAQELGQHPSHPTGRLSDELDGDNVYLVAARGPVRIGFISITPPWAGRYGLEKYLDRGELPLLADEDVFEIRILTVEPEWRGTAAGPLLMYAALRWAASRGGRRVMAMGRTELLGMYLSAGLHQVERTVECGALTFEVLTGDVEQLTEAAMEEHGDTLRRMRTRLDWRLDVPFSTPPDACQHGGASFTAIGTGFRSLHRRHEVVAADVLDAWFPPAPGVCSVLAEDPAWTARTSPPAGAEGLLAEISEARSLPVESLVAGAGSSDLIFRAFGHWLTGDSRVLLLDPAYGEYAHVTGKVTGCRVDRLRLRRDRDWHIDMDRLASLTRSGDYDLVVVVNPNNPTGRHAPAAGLAEVVAGTPARTRWWIDEAYLGYAGLGESLSGLAAAENSPVVVCTSLSKMYALSGARAAYLVADPGTAAELRRRTPPWQVGLPAQLAAVAALRDPSHYAGCWERTHTLRRELADGLAGLGGELTVEEGVANFLTVTLPSHGPSAARVVAECRRHDVYLRDLSPLSPQYEGRAVRIAVREPAGNERIVAAFEAALDVLGPQRGTTASRLPAPTADGTGGAAVLAERPLP</sequence>
<dbReference type="PROSITE" id="PS51186">
    <property type="entry name" value="GNAT"/>
    <property type="match status" value="1"/>
</dbReference>
<dbReference type="Gene3D" id="3.40.640.10">
    <property type="entry name" value="Type I PLP-dependent aspartate aminotransferase-like (Major domain)"/>
    <property type="match status" value="1"/>
</dbReference>
<dbReference type="InterPro" id="IPR000182">
    <property type="entry name" value="GNAT_dom"/>
</dbReference>
<proteinExistence type="inferred from homology"/>
<dbReference type="InterPro" id="IPR015422">
    <property type="entry name" value="PyrdxlP-dep_Trfase_small"/>
</dbReference>
<keyword evidence="7" id="KW-0368">Histidine biosynthesis</keyword>